<dbReference type="Gene3D" id="1.10.3720.10">
    <property type="entry name" value="MetI-like"/>
    <property type="match status" value="1"/>
</dbReference>
<dbReference type="Pfam" id="PF00528">
    <property type="entry name" value="BPD_transp_1"/>
    <property type="match status" value="1"/>
</dbReference>
<dbReference type="AlphaFoldDB" id="A0A1T5MS26"/>
<evidence type="ECO:0000256" key="6">
    <source>
        <dbReference type="ARBA" id="ARBA00023136"/>
    </source>
</evidence>
<feature type="transmembrane region" description="Helical" evidence="7">
    <location>
        <begin position="142"/>
        <end position="161"/>
    </location>
</feature>
<dbReference type="FunFam" id="1.10.3720.10:FF:000003">
    <property type="entry name" value="Aliphatic sulfonate ABC transporter permease"/>
    <property type="match status" value="1"/>
</dbReference>
<evidence type="ECO:0000256" key="3">
    <source>
        <dbReference type="ARBA" id="ARBA00022475"/>
    </source>
</evidence>
<evidence type="ECO:0000313" key="9">
    <source>
        <dbReference type="EMBL" id="SKC90813.1"/>
    </source>
</evidence>
<dbReference type="GO" id="GO:0042918">
    <property type="term" value="P:alkanesulfonate transmembrane transport"/>
    <property type="evidence" value="ECO:0007669"/>
    <property type="project" value="UniProtKB-ARBA"/>
</dbReference>
<dbReference type="RefSeq" id="WP_079495809.1">
    <property type="nucleotide sequence ID" value="NZ_FUZT01000023.1"/>
</dbReference>
<comment type="subcellular location">
    <subcellularLocation>
        <location evidence="1 7">Cell membrane</location>
        <topology evidence="1 7">Multi-pass membrane protein</topology>
    </subcellularLocation>
</comment>
<feature type="transmembrane region" description="Helical" evidence="7">
    <location>
        <begin position="21"/>
        <end position="38"/>
    </location>
</feature>
<evidence type="ECO:0000256" key="2">
    <source>
        <dbReference type="ARBA" id="ARBA00022448"/>
    </source>
</evidence>
<dbReference type="PROSITE" id="PS50928">
    <property type="entry name" value="ABC_TM1"/>
    <property type="match status" value="1"/>
</dbReference>
<evidence type="ECO:0000313" key="10">
    <source>
        <dbReference type="Proteomes" id="UP000190285"/>
    </source>
</evidence>
<keyword evidence="10" id="KW-1185">Reference proteome</keyword>
<evidence type="ECO:0000256" key="4">
    <source>
        <dbReference type="ARBA" id="ARBA00022692"/>
    </source>
</evidence>
<dbReference type="PANTHER" id="PTHR30151:SF25">
    <property type="entry name" value="TAURINE TRANSPORT SYSTEM PERMEASE PROTEIN TAUC"/>
    <property type="match status" value="1"/>
</dbReference>
<dbReference type="CDD" id="cd06261">
    <property type="entry name" value="TM_PBP2"/>
    <property type="match status" value="1"/>
</dbReference>
<keyword evidence="6 7" id="KW-0472">Membrane</keyword>
<evidence type="ECO:0000259" key="8">
    <source>
        <dbReference type="PROSITE" id="PS50928"/>
    </source>
</evidence>
<evidence type="ECO:0000256" key="1">
    <source>
        <dbReference type="ARBA" id="ARBA00004651"/>
    </source>
</evidence>
<dbReference type="PANTHER" id="PTHR30151">
    <property type="entry name" value="ALKANE SULFONATE ABC TRANSPORTER-RELATED, MEMBRANE SUBUNIT"/>
    <property type="match status" value="1"/>
</dbReference>
<keyword evidence="2 7" id="KW-0813">Transport</keyword>
<feature type="transmembrane region" description="Helical" evidence="7">
    <location>
        <begin position="237"/>
        <end position="259"/>
    </location>
</feature>
<organism evidence="9 10">
    <name type="scientific">Maledivibacter halophilus</name>
    <dbReference type="NCBI Taxonomy" id="36842"/>
    <lineage>
        <taxon>Bacteria</taxon>
        <taxon>Bacillati</taxon>
        <taxon>Bacillota</taxon>
        <taxon>Clostridia</taxon>
        <taxon>Peptostreptococcales</taxon>
        <taxon>Caminicellaceae</taxon>
        <taxon>Maledivibacter</taxon>
    </lineage>
</organism>
<reference evidence="9 10" key="1">
    <citation type="submission" date="2017-02" db="EMBL/GenBank/DDBJ databases">
        <authorList>
            <person name="Peterson S.W."/>
        </authorList>
    </citation>
    <scope>NUCLEOTIDE SEQUENCE [LARGE SCALE GENOMIC DNA]</scope>
    <source>
        <strain evidence="9 10">M1</strain>
    </source>
</reference>
<protein>
    <submittedName>
        <fullName evidence="9">Taurine transport system permease protein</fullName>
    </submittedName>
</protein>
<gene>
    <name evidence="9" type="ORF">SAMN02194393_05222</name>
</gene>
<dbReference type="InterPro" id="IPR035906">
    <property type="entry name" value="MetI-like_sf"/>
</dbReference>
<dbReference type="GO" id="GO:0005886">
    <property type="term" value="C:plasma membrane"/>
    <property type="evidence" value="ECO:0007669"/>
    <property type="project" value="UniProtKB-SubCell"/>
</dbReference>
<name>A0A1T5MS26_9FIRM</name>
<feature type="domain" description="ABC transmembrane type-1" evidence="8">
    <location>
        <begin position="76"/>
        <end position="256"/>
    </location>
</feature>
<keyword evidence="5 7" id="KW-1133">Transmembrane helix</keyword>
<feature type="transmembrane region" description="Helical" evidence="7">
    <location>
        <begin position="83"/>
        <end position="105"/>
    </location>
</feature>
<dbReference type="SUPFAM" id="SSF161098">
    <property type="entry name" value="MetI-like"/>
    <property type="match status" value="1"/>
</dbReference>
<keyword evidence="4 7" id="KW-0812">Transmembrane</keyword>
<proteinExistence type="inferred from homology"/>
<sequence>MDSNKYINSCEKEIKKNKTEKVLTAVTWITILGTWHLITKFKVFSSTLVPSPYGVWTTFISILNDGYNNVSLWIHLGASFQRLFLALGLAIITAIPIGLLSGYFSKVKAIVDSIVEFYRPLPPLAYYTLLILWLGIDNTSKVTLLFLAGFAPIYIACVSAVRKINEDYILSAKSLGADQKKIFFKIVLPACLPDIFTGIRTAVGLSYTTLVSAEMIAATSGIGWMVLDASNFLKSNVIFVGILIMGFTGILIDIGLRFLEKKIIFWKGQV</sequence>
<evidence type="ECO:0000256" key="7">
    <source>
        <dbReference type="RuleBase" id="RU363032"/>
    </source>
</evidence>
<dbReference type="InterPro" id="IPR000515">
    <property type="entry name" value="MetI-like"/>
</dbReference>
<dbReference type="OrthoDB" id="9796361at2"/>
<dbReference type="STRING" id="36842.SAMN02194393_05222"/>
<dbReference type="Proteomes" id="UP000190285">
    <property type="component" value="Unassembled WGS sequence"/>
</dbReference>
<dbReference type="EMBL" id="FUZT01000023">
    <property type="protein sequence ID" value="SKC90813.1"/>
    <property type="molecule type" value="Genomic_DNA"/>
</dbReference>
<accession>A0A1T5MS26</accession>
<comment type="similarity">
    <text evidence="7">Belongs to the binding-protein-dependent transport system permease family.</text>
</comment>
<dbReference type="GO" id="GO:0010438">
    <property type="term" value="P:cellular response to sulfur starvation"/>
    <property type="evidence" value="ECO:0007669"/>
    <property type="project" value="TreeGrafter"/>
</dbReference>
<evidence type="ECO:0000256" key="5">
    <source>
        <dbReference type="ARBA" id="ARBA00022989"/>
    </source>
</evidence>
<keyword evidence="3" id="KW-1003">Cell membrane</keyword>